<dbReference type="EC" id="3.5.4.29" evidence="2 3"/>
<evidence type="ECO:0000313" key="5">
    <source>
        <dbReference type="Proteomes" id="UP000732619"/>
    </source>
</evidence>
<dbReference type="InterPro" id="IPR007839">
    <property type="entry name" value="GTP_CycHdrlase_3"/>
</dbReference>
<protein>
    <recommendedName>
        <fullName evidence="2 3">GTP cyclohydrolase III</fullName>
        <ecNumber evidence="2 3">3.5.4.29</ecNumber>
    </recommendedName>
</protein>
<evidence type="ECO:0000256" key="2">
    <source>
        <dbReference type="HAMAP-Rule" id="MF_00608"/>
    </source>
</evidence>
<organism evidence="4 5">
    <name type="scientific">Methanobrevibacter olleyae</name>
    <dbReference type="NCBI Taxonomy" id="294671"/>
    <lineage>
        <taxon>Archaea</taxon>
        <taxon>Methanobacteriati</taxon>
        <taxon>Methanobacteriota</taxon>
        <taxon>Methanomada group</taxon>
        <taxon>Methanobacteria</taxon>
        <taxon>Methanobacteriales</taxon>
        <taxon>Methanobacteriaceae</taxon>
        <taxon>Methanobrevibacter</taxon>
    </lineage>
</organism>
<comment type="caution">
    <text evidence="4">The sequence shown here is derived from an EMBL/GenBank/DDBJ whole genome shotgun (WGS) entry which is preliminary data.</text>
</comment>
<dbReference type="Proteomes" id="UP000732619">
    <property type="component" value="Unassembled WGS sequence"/>
</dbReference>
<dbReference type="PANTHER" id="PTHR42202:SF1">
    <property type="entry name" value="GTP CYCLOHYDROLASE III"/>
    <property type="match status" value="1"/>
</dbReference>
<keyword evidence="1 2" id="KW-0378">Hydrolase</keyword>
<sequence length="253" mass="28224">MIQMTLIQIDNYGPWTVTPRPRTESDLQILQAELFADVQRQIAAKKGLVFFTRFDNLLAVTNGLNEEDHMRIQRSIRNRYPITISMGVGAAETAHEAQRLATIALQKEGGAQSSGRKEILAINNLIENPEDSFVQAAHIDINSVTETLTDIESAFDTSFMVNKAQHYLMTKLRDKGALLFFIGGDNFMSPCNGLSEEDLTQILIDIKEEIGIGLKAGIGRADNMEDAAYMADIGLEIIREGNNKDWIHVIEEL</sequence>
<reference evidence="4" key="1">
    <citation type="submission" date="2019-04" db="EMBL/GenBank/DDBJ databases">
        <title>Evolution of Biomass-Degrading Anaerobic Consortia Revealed by Metagenomics.</title>
        <authorList>
            <person name="Peng X."/>
        </authorList>
    </citation>
    <scope>NUCLEOTIDE SEQUENCE</scope>
    <source>
        <strain evidence="4">SIG14</strain>
    </source>
</reference>
<dbReference type="PANTHER" id="PTHR42202">
    <property type="entry name" value="GTP CYCLOHYDROLASE III"/>
    <property type="match status" value="1"/>
</dbReference>
<dbReference type="InterPro" id="IPR043128">
    <property type="entry name" value="Rev_trsase/Diguanyl_cyclase"/>
</dbReference>
<dbReference type="PIRSF" id="PIRSF009265">
    <property type="entry name" value="GTP_cyclohydro_3"/>
    <property type="match status" value="1"/>
</dbReference>
<dbReference type="NCBIfam" id="NF002587">
    <property type="entry name" value="PRK02240.1"/>
    <property type="match status" value="1"/>
</dbReference>
<dbReference type="EMBL" id="SUTG01000017">
    <property type="protein sequence ID" value="MBE6512436.1"/>
    <property type="molecule type" value="Genomic_DNA"/>
</dbReference>
<keyword evidence="2" id="KW-0342">GTP-binding</keyword>
<dbReference type="AlphaFoldDB" id="A0A8T3VWU9"/>
<dbReference type="HAMAP" id="MF_00608">
    <property type="entry name" value="GTP_cyclohydro_3"/>
    <property type="match status" value="1"/>
</dbReference>
<gene>
    <name evidence="2" type="primary">gch3</name>
    <name evidence="4" type="ORF">E7Z75_04755</name>
</gene>
<accession>A0A8T3VWU9</accession>
<comment type="function">
    <text evidence="2 3">Catalyzes the formation of 2-amino-5-formylamino-6-ribofuranosylamino-4(3H)-pyrimidinone ribonucleotide monophosphate and inorganic phosphate from GTP. Also has an independent pyrophosphate phosphohydrolase activity.</text>
</comment>
<dbReference type="GO" id="GO:0005525">
    <property type="term" value="F:GTP binding"/>
    <property type="evidence" value="ECO:0007669"/>
    <property type="project" value="UniProtKB-KW"/>
</dbReference>
<proteinExistence type="inferred from homology"/>
<evidence type="ECO:0000256" key="1">
    <source>
        <dbReference type="ARBA" id="ARBA00022801"/>
    </source>
</evidence>
<evidence type="ECO:0000313" key="4">
    <source>
        <dbReference type="EMBL" id="MBE6512436.1"/>
    </source>
</evidence>
<evidence type="ECO:0000256" key="3">
    <source>
        <dbReference type="PIRNR" id="PIRNR009265"/>
    </source>
</evidence>
<dbReference type="InterPro" id="IPR029787">
    <property type="entry name" value="Nucleotide_cyclase"/>
</dbReference>
<comment type="catalytic activity">
    <reaction evidence="2 3">
        <text>GTP + 3 H2O = 2-amino-5-formylamino-6-(5-phospho-D-ribosylamino)pyrimidin-4(3H)-one + 2 phosphate + 2 H(+)</text>
        <dbReference type="Rhea" id="RHEA:22468"/>
        <dbReference type="ChEBI" id="CHEBI:15377"/>
        <dbReference type="ChEBI" id="CHEBI:15378"/>
        <dbReference type="ChEBI" id="CHEBI:37565"/>
        <dbReference type="ChEBI" id="CHEBI:43474"/>
        <dbReference type="ChEBI" id="CHEBI:57258"/>
        <dbReference type="EC" id="3.5.4.29"/>
    </reaction>
</comment>
<name>A0A8T3VWU9_METOL</name>
<comment type="similarity">
    <text evidence="2 3">Belongs to the archaeal-type GTP cyclohydrolase family.</text>
</comment>
<dbReference type="GO" id="GO:0043740">
    <property type="term" value="F:GTP cyclohydrolase IIa activity"/>
    <property type="evidence" value="ECO:0007669"/>
    <property type="project" value="UniProtKB-UniRule"/>
</dbReference>
<dbReference type="Pfam" id="PF05165">
    <property type="entry name" value="GCH_III"/>
    <property type="match status" value="1"/>
</dbReference>
<dbReference type="Gene3D" id="3.30.70.270">
    <property type="match status" value="1"/>
</dbReference>
<keyword evidence="2" id="KW-0547">Nucleotide-binding</keyword>
<dbReference type="Gene3D" id="3.30.70.1230">
    <property type="entry name" value="Nucleotide cyclase"/>
    <property type="match status" value="1"/>
</dbReference>